<accession>A0A101ITT6</accession>
<name>A0A101ITT6_9EURY</name>
<feature type="non-terminal residue" evidence="2">
    <location>
        <position position="1"/>
    </location>
</feature>
<dbReference type="GO" id="GO:0003677">
    <property type="term" value="F:DNA binding"/>
    <property type="evidence" value="ECO:0007669"/>
    <property type="project" value="InterPro"/>
</dbReference>
<dbReference type="Proteomes" id="UP000054598">
    <property type="component" value="Unassembled WGS sequence"/>
</dbReference>
<organism evidence="2 3">
    <name type="scientific">Methanoculleus marisnigri</name>
    <dbReference type="NCBI Taxonomy" id="2198"/>
    <lineage>
        <taxon>Archaea</taxon>
        <taxon>Methanobacteriati</taxon>
        <taxon>Methanobacteriota</taxon>
        <taxon>Stenosarchaea group</taxon>
        <taxon>Methanomicrobia</taxon>
        <taxon>Methanomicrobiales</taxon>
        <taxon>Methanomicrobiaceae</taxon>
        <taxon>Methanoculleus</taxon>
    </lineage>
</organism>
<proteinExistence type="predicted"/>
<dbReference type="GO" id="GO:0004803">
    <property type="term" value="F:transposase activity"/>
    <property type="evidence" value="ECO:0007669"/>
    <property type="project" value="InterPro"/>
</dbReference>
<dbReference type="AlphaFoldDB" id="A0A101ITT6"/>
<dbReference type="PANTHER" id="PTHR33055:SF13">
    <property type="entry name" value="TRANSPOSASE"/>
    <property type="match status" value="1"/>
</dbReference>
<dbReference type="PATRIC" id="fig|2198.3.peg.975"/>
<comment type="caution">
    <text evidence="2">The sequence shown here is derived from an EMBL/GenBank/DDBJ whole genome shotgun (WGS) entry which is preliminary data.</text>
</comment>
<dbReference type="InterPro" id="IPR003346">
    <property type="entry name" value="Transposase_20"/>
</dbReference>
<dbReference type="EMBL" id="LGHE01000115">
    <property type="protein sequence ID" value="KUL01242.1"/>
    <property type="molecule type" value="Genomic_DNA"/>
</dbReference>
<protein>
    <submittedName>
        <fullName evidence="2">Transposase</fullName>
    </submittedName>
</protein>
<feature type="domain" description="Transposase IS116/IS110/IS902 C-terminal" evidence="1">
    <location>
        <begin position="21"/>
        <end position="106"/>
    </location>
</feature>
<sequence length="190" mass="21464">IEEITDEVRTYALQKYPREYQILITVPGIGDIAAITLLAEIGNFKEFLSGDRLASWVGIVPKVYQSANHIIKRSITKRGSRLARWILIQAAHAAARARNSVLHDWYEVKKTVIGTGKAIVGLARKMITIIWHLIVNDEVYVDKYTESESLKSQKMHTIRIPVSPDYTLEEVLALLADALGFLKKRDPDPI</sequence>
<evidence type="ECO:0000313" key="2">
    <source>
        <dbReference type="EMBL" id="KUL01242.1"/>
    </source>
</evidence>
<reference evidence="3" key="1">
    <citation type="journal article" date="2015" name="MBio">
        <title>Genome-Resolved Metagenomic Analysis Reveals Roles for Candidate Phyla and Other Microbial Community Members in Biogeochemical Transformations in Oil Reservoirs.</title>
        <authorList>
            <person name="Hu P."/>
            <person name="Tom L."/>
            <person name="Singh A."/>
            <person name="Thomas B.C."/>
            <person name="Baker B.J."/>
            <person name="Piceno Y.M."/>
            <person name="Andersen G.L."/>
            <person name="Banfield J.F."/>
        </authorList>
    </citation>
    <scope>NUCLEOTIDE SEQUENCE [LARGE SCALE GENOMIC DNA]</scope>
</reference>
<evidence type="ECO:0000259" key="1">
    <source>
        <dbReference type="Pfam" id="PF02371"/>
    </source>
</evidence>
<dbReference type="PANTHER" id="PTHR33055">
    <property type="entry name" value="TRANSPOSASE FOR INSERTION SEQUENCE ELEMENT IS1111A"/>
    <property type="match status" value="1"/>
</dbReference>
<gene>
    <name evidence="2" type="ORF">XE10_1105</name>
</gene>
<dbReference type="GO" id="GO:0006313">
    <property type="term" value="P:DNA transposition"/>
    <property type="evidence" value="ECO:0007669"/>
    <property type="project" value="InterPro"/>
</dbReference>
<evidence type="ECO:0000313" key="3">
    <source>
        <dbReference type="Proteomes" id="UP000054598"/>
    </source>
</evidence>
<dbReference type="Pfam" id="PF02371">
    <property type="entry name" value="Transposase_20"/>
    <property type="match status" value="1"/>
</dbReference>
<dbReference type="InterPro" id="IPR047650">
    <property type="entry name" value="Transpos_IS110"/>
</dbReference>